<dbReference type="Gene3D" id="3.10.490.10">
    <property type="entry name" value="Gamma-glutamyl cyclotransferase-like"/>
    <property type="match status" value="1"/>
</dbReference>
<sequence length="233" mass="26281">MRLTRQHVARVHRAIDDPGPMERQKLVPKDWFTSTARAIRAELCPGEPLWVFAFGSLIWRSPIEFSGRRVGLVRGWHREFCLGWDTRYRGNPEQPGLMLSLDRGGSCKGVALKIEAERLDPDLVTLLEREPPITPRWVSVITQDGPLRAIAFVCARNYPGYVGGLSTEEIADRLAVAVGFWGTMAEYLRNTVEHLEELGLHDRHLWRMQEMVAERIEGLAGAEGTVGSTLSRP</sequence>
<accession>A0A5B8L4Y7</accession>
<dbReference type="PANTHER" id="PTHR12192:SF2">
    <property type="entry name" value="GLUTATHIONE-SPECIFIC GAMMA-GLUTAMYLCYCLOTRANSFERASE 2"/>
    <property type="match status" value="1"/>
</dbReference>
<dbReference type="EMBL" id="CP042301">
    <property type="protein sequence ID" value="QDZ02974.2"/>
    <property type="molecule type" value="Genomic_DNA"/>
</dbReference>
<organism evidence="3 4">
    <name type="scientific">Nitratireductor mangrovi</name>
    <dbReference type="NCBI Taxonomy" id="2599600"/>
    <lineage>
        <taxon>Bacteria</taxon>
        <taxon>Pseudomonadati</taxon>
        <taxon>Pseudomonadota</taxon>
        <taxon>Alphaproteobacteria</taxon>
        <taxon>Hyphomicrobiales</taxon>
        <taxon>Phyllobacteriaceae</taxon>
        <taxon>Nitratireductor</taxon>
    </lineage>
</organism>
<reference evidence="3" key="1">
    <citation type="submission" date="2020-04" db="EMBL/GenBank/DDBJ databases">
        <title>Nitratireductor sp. nov. isolated from mangrove soil.</title>
        <authorList>
            <person name="Ye Y."/>
        </authorList>
    </citation>
    <scope>NUCLEOTIDE SEQUENCE</scope>
    <source>
        <strain evidence="3">SY7</strain>
    </source>
</reference>
<dbReference type="Pfam" id="PF04752">
    <property type="entry name" value="ChaC"/>
    <property type="match status" value="1"/>
</dbReference>
<evidence type="ECO:0000313" key="3">
    <source>
        <dbReference type="EMBL" id="QDZ02974.2"/>
    </source>
</evidence>
<dbReference type="PANTHER" id="PTHR12192">
    <property type="entry name" value="CATION TRANSPORT PROTEIN CHAC-RELATED"/>
    <property type="match status" value="1"/>
</dbReference>
<evidence type="ECO:0000256" key="1">
    <source>
        <dbReference type="ARBA" id="ARBA00012344"/>
    </source>
</evidence>
<dbReference type="KEGG" id="niy:FQ775_22850"/>
<dbReference type="InterPro" id="IPR006840">
    <property type="entry name" value="ChaC"/>
</dbReference>
<dbReference type="RefSeq" id="WP_167812874.1">
    <property type="nucleotide sequence ID" value="NZ_CP042301.2"/>
</dbReference>
<evidence type="ECO:0000313" key="4">
    <source>
        <dbReference type="Proteomes" id="UP000321389"/>
    </source>
</evidence>
<dbReference type="GO" id="GO:0005737">
    <property type="term" value="C:cytoplasm"/>
    <property type="evidence" value="ECO:0007669"/>
    <property type="project" value="TreeGrafter"/>
</dbReference>
<dbReference type="EC" id="4.3.2.7" evidence="1"/>
<dbReference type="Proteomes" id="UP000321389">
    <property type="component" value="Chromosome"/>
</dbReference>
<dbReference type="InterPro" id="IPR013024">
    <property type="entry name" value="GGCT-like"/>
</dbReference>
<dbReference type="GO" id="GO:0061928">
    <property type="term" value="F:glutathione specific gamma-glutamylcyclotransferase activity"/>
    <property type="evidence" value="ECO:0007669"/>
    <property type="project" value="UniProtKB-EC"/>
</dbReference>
<keyword evidence="2" id="KW-0456">Lyase</keyword>
<dbReference type="GO" id="GO:0006751">
    <property type="term" value="P:glutathione catabolic process"/>
    <property type="evidence" value="ECO:0007669"/>
    <property type="project" value="InterPro"/>
</dbReference>
<evidence type="ECO:0000256" key="2">
    <source>
        <dbReference type="ARBA" id="ARBA00023239"/>
    </source>
</evidence>
<protein>
    <recommendedName>
        <fullName evidence="1">glutathione-specific gamma-glutamylcyclotransferase</fullName>
        <ecNumber evidence="1">4.3.2.7</ecNumber>
    </recommendedName>
</protein>
<proteinExistence type="predicted"/>
<dbReference type="GO" id="GO:0016740">
    <property type="term" value="F:transferase activity"/>
    <property type="evidence" value="ECO:0007669"/>
    <property type="project" value="UniProtKB-KW"/>
</dbReference>
<gene>
    <name evidence="3" type="ORF">FQ775_22850</name>
</gene>
<keyword evidence="4" id="KW-1185">Reference proteome</keyword>
<dbReference type="CDD" id="cd06661">
    <property type="entry name" value="GGCT_like"/>
    <property type="match status" value="1"/>
</dbReference>
<dbReference type="AlphaFoldDB" id="A0A5B8L4Y7"/>
<name>A0A5B8L4Y7_9HYPH</name>